<reference evidence="3 4" key="1">
    <citation type="submission" date="2018-02" db="EMBL/GenBank/DDBJ databases">
        <title>The genomes of Aspergillus section Nigri reveals drivers in fungal speciation.</title>
        <authorList>
            <consortium name="DOE Joint Genome Institute"/>
            <person name="Vesth T.C."/>
            <person name="Nybo J."/>
            <person name="Theobald S."/>
            <person name="Brandl J."/>
            <person name="Frisvad J.C."/>
            <person name="Nielsen K.F."/>
            <person name="Lyhne E.K."/>
            <person name="Kogle M.E."/>
            <person name="Kuo A."/>
            <person name="Riley R."/>
            <person name="Clum A."/>
            <person name="Nolan M."/>
            <person name="Lipzen A."/>
            <person name="Salamov A."/>
            <person name="Henrissat B."/>
            <person name="Wiebenga A."/>
            <person name="De vries R.P."/>
            <person name="Grigoriev I.V."/>
            <person name="Mortensen U.H."/>
            <person name="Andersen M.R."/>
            <person name="Baker S.E."/>
        </authorList>
    </citation>
    <scope>NUCLEOTIDE SEQUENCE [LARGE SCALE GENOMIC DNA]</scope>
    <source>
        <strain evidence="3 4">CBS 707.79</strain>
    </source>
</reference>
<accession>A0A319DCF4</accession>
<dbReference type="AlphaFoldDB" id="A0A319DCF4"/>
<organism evidence="3 4">
    <name type="scientific">Aspergillus ellipticus CBS 707.79</name>
    <dbReference type="NCBI Taxonomy" id="1448320"/>
    <lineage>
        <taxon>Eukaryota</taxon>
        <taxon>Fungi</taxon>
        <taxon>Dikarya</taxon>
        <taxon>Ascomycota</taxon>
        <taxon>Pezizomycotina</taxon>
        <taxon>Eurotiomycetes</taxon>
        <taxon>Eurotiomycetidae</taxon>
        <taxon>Eurotiales</taxon>
        <taxon>Aspergillaceae</taxon>
        <taxon>Aspergillus</taxon>
        <taxon>Aspergillus subgen. Circumdati</taxon>
    </lineage>
</organism>
<evidence type="ECO:0000256" key="2">
    <source>
        <dbReference type="SAM" id="SignalP"/>
    </source>
</evidence>
<dbReference type="Proteomes" id="UP000247810">
    <property type="component" value="Unassembled WGS sequence"/>
</dbReference>
<feature type="compositionally biased region" description="Low complexity" evidence="1">
    <location>
        <begin position="116"/>
        <end position="136"/>
    </location>
</feature>
<feature type="compositionally biased region" description="Polar residues" evidence="1">
    <location>
        <begin position="99"/>
        <end position="115"/>
    </location>
</feature>
<sequence length="165" mass="16591">MLFAKSTLFAALVVLFNVVVATQSDACLLSAVGSQPNPADLQAICVANVDKMQTKIAELCGDQTPTVMEQFEDTCASAGYKAGVKHTSTAFSSIASSTPGPKSTKTGSVIVTPTGASSSSSIPASSSSPSHSAYPSQTVSSGSSDRQLSAAAFAAVVFVGFAATL</sequence>
<feature type="signal peptide" evidence="2">
    <location>
        <begin position="1"/>
        <end position="21"/>
    </location>
</feature>
<protein>
    <submittedName>
        <fullName evidence="3">Putative GPI anchored cell wall protein</fullName>
    </submittedName>
</protein>
<keyword evidence="2" id="KW-0732">Signal</keyword>
<dbReference type="STRING" id="1448320.A0A319DCF4"/>
<feature type="chain" id="PRO_5016274319" evidence="2">
    <location>
        <begin position="22"/>
        <end position="165"/>
    </location>
</feature>
<feature type="region of interest" description="Disordered" evidence="1">
    <location>
        <begin position="92"/>
        <end position="141"/>
    </location>
</feature>
<proteinExistence type="predicted"/>
<gene>
    <name evidence="3" type="ORF">BO71DRAFT_398233</name>
</gene>
<name>A0A319DCF4_9EURO</name>
<dbReference type="EMBL" id="KZ825858">
    <property type="protein sequence ID" value="PYH95126.1"/>
    <property type="molecule type" value="Genomic_DNA"/>
</dbReference>
<dbReference type="OrthoDB" id="4776947at2759"/>
<evidence type="ECO:0000256" key="1">
    <source>
        <dbReference type="SAM" id="MobiDB-lite"/>
    </source>
</evidence>
<dbReference type="VEuPathDB" id="FungiDB:BO71DRAFT_398233"/>
<keyword evidence="4" id="KW-1185">Reference proteome</keyword>
<evidence type="ECO:0000313" key="4">
    <source>
        <dbReference type="Proteomes" id="UP000247810"/>
    </source>
</evidence>
<evidence type="ECO:0000313" key="3">
    <source>
        <dbReference type="EMBL" id="PYH95126.1"/>
    </source>
</evidence>